<protein>
    <recommendedName>
        <fullName evidence="1">DEAD/DEAH-box helicase domain-containing protein</fullName>
    </recommendedName>
</protein>
<dbReference type="Proteomes" id="UP000326924">
    <property type="component" value="Unassembled WGS sequence"/>
</dbReference>
<dbReference type="AlphaFoldDB" id="A0A5J5F6P9"/>
<dbReference type="GO" id="GO:0003676">
    <property type="term" value="F:nucleic acid binding"/>
    <property type="evidence" value="ECO:0007669"/>
    <property type="project" value="InterPro"/>
</dbReference>
<proteinExistence type="predicted"/>
<dbReference type="Pfam" id="PF00270">
    <property type="entry name" value="DEAD"/>
    <property type="match status" value="1"/>
</dbReference>
<name>A0A5J5F6P9_9PEZI</name>
<dbReference type="SUPFAM" id="SSF52540">
    <property type="entry name" value="P-loop containing nucleoside triphosphate hydrolases"/>
    <property type="match status" value="1"/>
</dbReference>
<reference evidence="2 3" key="1">
    <citation type="submission" date="2019-09" db="EMBL/GenBank/DDBJ databases">
        <title>Draft genome of the ectomycorrhizal ascomycete Sphaerosporella brunnea.</title>
        <authorList>
            <consortium name="DOE Joint Genome Institute"/>
            <person name="Benucci G.M."/>
            <person name="Marozzi G."/>
            <person name="Antonielli L."/>
            <person name="Sanchez S."/>
            <person name="Marco P."/>
            <person name="Wang X."/>
            <person name="Falini L.B."/>
            <person name="Barry K."/>
            <person name="Haridas S."/>
            <person name="Lipzen A."/>
            <person name="Labutti K."/>
            <person name="Grigoriev I.V."/>
            <person name="Murat C."/>
            <person name="Martin F."/>
            <person name="Albertini E."/>
            <person name="Donnini D."/>
            <person name="Bonito G."/>
        </authorList>
    </citation>
    <scope>NUCLEOTIDE SEQUENCE [LARGE SCALE GENOMIC DNA]</scope>
    <source>
        <strain evidence="2 3">Sb_GMNB300</strain>
    </source>
</reference>
<dbReference type="OrthoDB" id="10265785at2759"/>
<evidence type="ECO:0000313" key="2">
    <source>
        <dbReference type="EMBL" id="KAA8912534.1"/>
    </source>
</evidence>
<dbReference type="InterPro" id="IPR011545">
    <property type="entry name" value="DEAD/DEAH_box_helicase_dom"/>
</dbReference>
<accession>A0A5J5F6P9</accession>
<feature type="domain" description="DEAD/DEAH-box helicase" evidence="1">
    <location>
        <begin position="1"/>
        <end position="79"/>
    </location>
</feature>
<gene>
    <name evidence="2" type="ORF">FN846DRAFT_754986</name>
</gene>
<dbReference type="InParanoid" id="A0A5J5F6P9"/>
<sequence length="80" mass="8923">LLPTRELGGQIISYINTVCRFDGEVCAELTLADNIEKKSRMPFDGHIVVDTPETVVDCLNRKIIPTGNLKLHIMDQADNL</sequence>
<dbReference type="Gene3D" id="3.40.50.300">
    <property type="entry name" value="P-loop containing nucleotide triphosphate hydrolases"/>
    <property type="match status" value="1"/>
</dbReference>
<organism evidence="2 3">
    <name type="scientific">Sphaerosporella brunnea</name>
    <dbReference type="NCBI Taxonomy" id="1250544"/>
    <lineage>
        <taxon>Eukaryota</taxon>
        <taxon>Fungi</taxon>
        <taxon>Dikarya</taxon>
        <taxon>Ascomycota</taxon>
        <taxon>Pezizomycotina</taxon>
        <taxon>Pezizomycetes</taxon>
        <taxon>Pezizales</taxon>
        <taxon>Pyronemataceae</taxon>
        <taxon>Sphaerosporella</taxon>
    </lineage>
</organism>
<feature type="non-terminal residue" evidence="2">
    <location>
        <position position="1"/>
    </location>
</feature>
<feature type="non-terminal residue" evidence="2">
    <location>
        <position position="80"/>
    </location>
</feature>
<keyword evidence="3" id="KW-1185">Reference proteome</keyword>
<comment type="caution">
    <text evidence="2">The sequence shown here is derived from an EMBL/GenBank/DDBJ whole genome shotgun (WGS) entry which is preliminary data.</text>
</comment>
<evidence type="ECO:0000259" key="1">
    <source>
        <dbReference type="Pfam" id="PF00270"/>
    </source>
</evidence>
<dbReference type="GO" id="GO:0005524">
    <property type="term" value="F:ATP binding"/>
    <property type="evidence" value="ECO:0007669"/>
    <property type="project" value="InterPro"/>
</dbReference>
<evidence type="ECO:0000313" key="3">
    <source>
        <dbReference type="Proteomes" id="UP000326924"/>
    </source>
</evidence>
<dbReference type="EMBL" id="VXIS01000023">
    <property type="protein sequence ID" value="KAA8912534.1"/>
    <property type="molecule type" value="Genomic_DNA"/>
</dbReference>
<dbReference type="InterPro" id="IPR027417">
    <property type="entry name" value="P-loop_NTPase"/>
</dbReference>